<keyword evidence="2" id="KW-0808">Transferase</keyword>
<dbReference type="GO" id="GO:0005829">
    <property type="term" value="C:cytosol"/>
    <property type="evidence" value="ECO:0007669"/>
    <property type="project" value="TreeGrafter"/>
</dbReference>
<dbReference type="EMBL" id="JAGDYL010000004">
    <property type="protein sequence ID" value="MBO1804314.1"/>
    <property type="molecule type" value="Genomic_DNA"/>
</dbReference>
<dbReference type="SUPFAM" id="SSF53756">
    <property type="entry name" value="UDP-Glycosyltransferase/glycogen phosphorylase"/>
    <property type="match status" value="1"/>
</dbReference>
<dbReference type="PANTHER" id="PTHR30160:SF1">
    <property type="entry name" value="LIPOPOLYSACCHARIDE 1,2-N-ACETYLGLUCOSAMINETRANSFERASE-RELATED"/>
    <property type="match status" value="1"/>
</dbReference>
<dbReference type="CDD" id="cd03789">
    <property type="entry name" value="GT9_LPS_heptosyltransferase"/>
    <property type="match status" value="1"/>
</dbReference>
<name>A0A939LT37_9MICO</name>
<keyword evidence="4" id="KW-1185">Reference proteome</keyword>
<dbReference type="GO" id="GO:0009244">
    <property type="term" value="P:lipopolysaccharide core region biosynthetic process"/>
    <property type="evidence" value="ECO:0007669"/>
    <property type="project" value="TreeGrafter"/>
</dbReference>
<evidence type="ECO:0000313" key="4">
    <source>
        <dbReference type="Proteomes" id="UP000664398"/>
    </source>
</evidence>
<protein>
    <submittedName>
        <fullName evidence="3">Glycosyltransferase family 9 protein</fullName>
    </submittedName>
</protein>
<dbReference type="Gene3D" id="3.40.50.2000">
    <property type="entry name" value="Glycogen Phosphorylase B"/>
    <property type="match status" value="2"/>
</dbReference>
<dbReference type="PANTHER" id="PTHR30160">
    <property type="entry name" value="TETRAACYLDISACCHARIDE 4'-KINASE-RELATED"/>
    <property type="match status" value="1"/>
</dbReference>
<dbReference type="Pfam" id="PF01075">
    <property type="entry name" value="Glyco_transf_9"/>
    <property type="match status" value="1"/>
</dbReference>
<dbReference type="InterPro" id="IPR051199">
    <property type="entry name" value="LPS_LOS_Heptosyltrfase"/>
</dbReference>
<reference evidence="3" key="1">
    <citation type="submission" date="2021-03" db="EMBL/GenBank/DDBJ databases">
        <title>Leucobacter chromiisoli sp. nov., isolated from chromium-containing soil of chemical plant.</title>
        <authorList>
            <person name="Xu Z."/>
        </authorList>
    </citation>
    <scope>NUCLEOTIDE SEQUENCE</scope>
    <source>
        <strain evidence="3">A2</strain>
    </source>
</reference>
<dbReference type="InterPro" id="IPR002201">
    <property type="entry name" value="Glyco_trans_9"/>
</dbReference>
<dbReference type="AlphaFoldDB" id="A0A939LT37"/>
<dbReference type="GO" id="GO:0008713">
    <property type="term" value="F:ADP-heptose-lipopolysaccharide heptosyltransferase activity"/>
    <property type="evidence" value="ECO:0007669"/>
    <property type="project" value="TreeGrafter"/>
</dbReference>
<accession>A0A939LT37</accession>
<dbReference type="RefSeq" id="WP_208044805.1">
    <property type="nucleotide sequence ID" value="NZ_JAGDYL010000004.1"/>
</dbReference>
<keyword evidence="1" id="KW-0328">Glycosyltransferase</keyword>
<organism evidence="3 4">
    <name type="scientific">Leucobacter ruminantium</name>
    <dbReference type="NCBI Taxonomy" id="1289170"/>
    <lineage>
        <taxon>Bacteria</taxon>
        <taxon>Bacillati</taxon>
        <taxon>Actinomycetota</taxon>
        <taxon>Actinomycetes</taxon>
        <taxon>Micrococcales</taxon>
        <taxon>Microbacteriaceae</taxon>
        <taxon>Leucobacter</taxon>
    </lineage>
</organism>
<gene>
    <name evidence="3" type="ORF">J4H91_03150</name>
</gene>
<evidence type="ECO:0000256" key="1">
    <source>
        <dbReference type="ARBA" id="ARBA00022676"/>
    </source>
</evidence>
<proteinExistence type="predicted"/>
<evidence type="ECO:0000256" key="2">
    <source>
        <dbReference type="ARBA" id="ARBA00022679"/>
    </source>
</evidence>
<dbReference type="Proteomes" id="UP000664398">
    <property type="component" value="Unassembled WGS sequence"/>
</dbReference>
<evidence type="ECO:0000313" key="3">
    <source>
        <dbReference type="EMBL" id="MBO1804314.1"/>
    </source>
</evidence>
<comment type="caution">
    <text evidence="3">The sequence shown here is derived from an EMBL/GenBank/DDBJ whole genome shotgun (WGS) entry which is preliminary data.</text>
</comment>
<sequence length="353" mass="36224">MSRRVLVARLDSLGDVLLAGPAVRAVAAVAEVVMLCGPRGAEAARLLPGVSEVIVWNAPWIANPAPAATAEHHGALVRLVRGAAVSEAVILTSFHQSPLPLALLLRSAGVERISGASVDYAGSLLDVRLRPGEDLPEDIPEPQRALAIVGAAGFPQADDGALRVRAVPDVRELTGPGPYVVLHPGADAPARQWPIEGFAETARLLESEGRRVVLTGSGDERLLTRRILERAPGALDLAGACSLPQLAGVLAAASAVVCGNTGPAHLAAAVGTPVVSLFSPVVPAVRWAPSGVPLRLLGDQAAPCRGSRARVCPVPGHPCLAAVSPDAVLSAVTEIERPAPLRIPAATTNGAYE</sequence>